<dbReference type="InterPro" id="IPR020846">
    <property type="entry name" value="MFS_dom"/>
</dbReference>
<feature type="transmembrane region" description="Helical" evidence="6">
    <location>
        <begin position="514"/>
        <end position="538"/>
    </location>
</feature>
<proteinExistence type="inferred from homology"/>
<evidence type="ECO:0000256" key="2">
    <source>
        <dbReference type="ARBA" id="ARBA00007520"/>
    </source>
</evidence>
<protein>
    <submittedName>
        <fullName evidence="8">MFS transporter, putative</fullName>
    </submittedName>
</protein>
<dbReference type="PRINTS" id="PR01036">
    <property type="entry name" value="TCRTETB"/>
</dbReference>
<feature type="transmembrane region" description="Helical" evidence="6">
    <location>
        <begin position="319"/>
        <end position="338"/>
    </location>
</feature>
<evidence type="ECO:0000256" key="6">
    <source>
        <dbReference type="SAM" id="Phobius"/>
    </source>
</evidence>
<dbReference type="PANTHER" id="PTHR23501:SF158">
    <property type="entry name" value="TRANSPORTER, PUTATIVE (AFU_ORTHOLOGUE AFUA_5G14490)-RELATED"/>
    <property type="match status" value="1"/>
</dbReference>
<reference evidence="9" key="1">
    <citation type="journal article" date="2008" name="PLoS Genet.">
        <title>Genomic islands in the pathogenic filamentous fungus Aspergillus fumigatus.</title>
        <authorList>
            <person name="Fedorova N.D."/>
            <person name="Khaldi N."/>
            <person name="Joardar V.S."/>
            <person name="Maiti R."/>
            <person name="Amedeo P."/>
            <person name="Anderson M.J."/>
            <person name="Crabtree J."/>
            <person name="Silva J.C."/>
            <person name="Badger J.H."/>
            <person name="Albarraq A."/>
            <person name="Angiuoli S."/>
            <person name="Bussey H."/>
            <person name="Bowyer P."/>
            <person name="Cotty P.J."/>
            <person name="Dyer P.S."/>
            <person name="Egan A."/>
            <person name="Galens K."/>
            <person name="Fraser-Liggett C.M."/>
            <person name="Haas B.J."/>
            <person name="Inman J.M."/>
            <person name="Kent R."/>
            <person name="Lemieux S."/>
            <person name="Malavazi I."/>
            <person name="Orvis J."/>
            <person name="Roemer T."/>
            <person name="Ronning C.M."/>
            <person name="Sundaram J.P."/>
            <person name="Sutton G."/>
            <person name="Turner G."/>
            <person name="Venter J.C."/>
            <person name="White O.R."/>
            <person name="Whitty B.R."/>
            <person name="Youngman P."/>
            <person name="Wolfe K.H."/>
            <person name="Goldman G.H."/>
            <person name="Wortman J.R."/>
            <person name="Jiang B."/>
            <person name="Denning D.W."/>
            <person name="Nierman W.C."/>
        </authorList>
    </citation>
    <scope>NUCLEOTIDE SEQUENCE [LARGE SCALE GENOMIC DNA]</scope>
    <source>
        <strain evidence="9">ATCC 1020 / DSM 3700 / CBS 544.65 / FGSC A1164 / JCM 1740 / NRRL 181 / WB 181</strain>
    </source>
</reference>
<organism evidence="8 9">
    <name type="scientific">Neosartorya fischeri (strain ATCC 1020 / DSM 3700 / CBS 544.65 / FGSC A1164 / JCM 1740 / NRRL 181 / WB 181)</name>
    <name type="common">Aspergillus fischerianus</name>
    <dbReference type="NCBI Taxonomy" id="331117"/>
    <lineage>
        <taxon>Eukaryota</taxon>
        <taxon>Fungi</taxon>
        <taxon>Dikarya</taxon>
        <taxon>Ascomycota</taxon>
        <taxon>Pezizomycotina</taxon>
        <taxon>Eurotiomycetes</taxon>
        <taxon>Eurotiomycetidae</taxon>
        <taxon>Eurotiales</taxon>
        <taxon>Aspergillaceae</taxon>
        <taxon>Aspergillus</taxon>
        <taxon>Aspergillus subgen. Fumigati</taxon>
    </lineage>
</organism>
<comment type="similarity">
    <text evidence="2">Belongs to the major facilitator superfamily. TCR/Tet family.</text>
</comment>
<evidence type="ECO:0000256" key="3">
    <source>
        <dbReference type="ARBA" id="ARBA00022692"/>
    </source>
</evidence>
<accession>A1DD76</accession>
<dbReference type="PROSITE" id="PS50850">
    <property type="entry name" value="MFS"/>
    <property type="match status" value="1"/>
</dbReference>
<dbReference type="OMA" id="WAINSYT"/>
<comment type="subcellular location">
    <subcellularLocation>
        <location evidence="1">Membrane</location>
        <topology evidence="1">Multi-pass membrane protein</topology>
    </subcellularLocation>
</comment>
<sequence>MAFQTITITYTDGKYLSLVDAASRTPLYHVKVCRQVPQMEMIRLSPAPSDDTNQAFPQDENAYFQRRVYTAKFKMTSLNVQLQIREHRDVLLSRKSILSTSYSFTSPAMSATNTMSSSSWPVLTWEPDQTGNMGDFRLVNEAENASDRRVMVRFRNKAFSNEQVGTFEVDAGVDQLVKDEAVISGLAMLSMVQSINLADSRVPGDLHVDKHDDLGPVDVDLSSIRVKVKVNMEMMEMMDSTAMPRRSKLKVFAIMVALSLSMFVAALDQTIMATAIPTIAAKLHSAAGYTWIGGAYLLANAAGACIWAKLSDIWGRKPILLLAVAWFFGSSIICATAVDMPMLIAGRALQGVAGGGLLQLVTIVISDLFSVRHRSLYLGLMEFMWALAGGIGPLLGGAFSQYVSWRWSYWVNLPVCGLAFVLLLLFLDVHNPKTKMMDGVRAIDWFGSLSILGLTLMLLLGLDFGGETFPWDSPKVICLIVFGSLCSLLFIYSEKRLAKYPLMPMGLFGQPSNVATLAVAFAHGFVFIAGEYYVPLYLQSVKEASPMRSGVLVLPLVLSEAFAGIITGAIIHRTGRYRELIWLGMTLLTIGNGLYIHLDAYSSLGQIVGYQILSGIGAGFLFEPPIIAIQAMVSQDETATATATVGFIRNLATSASIVIGGVVFQNSMSRMRPTLLAAGMSETLTEQMSGDSAAANIEIIKTIQDATQLLAVKEAFARSLRNMWILYTCMSALGIVAGVFILKTRLNKEHVETRTGLRSEKSEAATVLERPADEC</sequence>
<gene>
    <name evidence="8" type="ORF">NFIA_072470</name>
</gene>
<dbReference type="HOGENOM" id="CLU_000960_22_0_1"/>
<evidence type="ECO:0000256" key="1">
    <source>
        <dbReference type="ARBA" id="ARBA00004141"/>
    </source>
</evidence>
<name>A1DD76_NEOFI</name>
<dbReference type="PANTHER" id="PTHR23501">
    <property type="entry name" value="MAJOR FACILITATOR SUPERFAMILY"/>
    <property type="match status" value="1"/>
</dbReference>
<dbReference type="GO" id="GO:0005886">
    <property type="term" value="C:plasma membrane"/>
    <property type="evidence" value="ECO:0007669"/>
    <property type="project" value="TreeGrafter"/>
</dbReference>
<feature type="transmembrane region" description="Helical" evidence="6">
    <location>
        <begin position="610"/>
        <end position="629"/>
    </location>
</feature>
<keyword evidence="4 6" id="KW-1133">Transmembrane helix</keyword>
<keyword evidence="3 6" id="KW-0812">Transmembrane</keyword>
<dbReference type="OrthoDB" id="10021397at2759"/>
<dbReference type="FunFam" id="1.20.1250.20:FF:000524">
    <property type="entry name" value="MFS transporter, putative"/>
    <property type="match status" value="1"/>
</dbReference>
<feature type="transmembrane region" description="Helical" evidence="6">
    <location>
        <begin position="474"/>
        <end position="493"/>
    </location>
</feature>
<feature type="transmembrane region" description="Helical" evidence="6">
    <location>
        <begin position="251"/>
        <end position="276"/>
    </location>
</feature>
<dbReference type="AlphaFoldDB" id="A1DD76"/>
<feature type="transmembrane region" description="Helical" evidence="6">
    <location>
        <begin position="550"/>
        <end position="571"/>
    </location>
</feature>
<dbReference type="EMBL" id="DS027696">
    <property type="protein sequence ID" value="EAW17333.1"/>
    <property type="molecule type" value="Genomic_DNA"/>
</dbReference>
<dbReference type="Gene3D" id="1.20.1250.20">
    <property type="entry name" value="MFS general substrate transporter like domains"/>
    <property type="match status" value="1"/>
</dbReference>
<dbReference type="FunFam" id="1.20.1720.10:FF:000014">
    <property type="entry name" value="MFS drug transporter, putative"/>
    <property type="match status" value="1"/>
</dbReference>
<dbReference type="GeneID" id="4585774"/>
<feature type="transmembrane region" description="Helical" evidence="6">
    <location>
        <begin position="350"/>
        <end position="371"/>
    </location>
</feature>
<evidence type="ECO:0000256" key="4">
    <source>
        <dbReference type="ARBA" id="ARBA00022989"/>
    </source>
</evidence>
<feature type="domain" description="Major facilitator superfamily (MFS) profile" evidence="7">
    <location>
        <begin position="254"/>
        <end position="746"/>
    </location>
</feature>
<dbReference type="eggNOG" id="KOG0254">
    <property type="taxonomic scope" value="Eukaryota"/>
</dbReference>
<feature type="transmembrane region" description="Helical" evidence="6">
    <location>
        <begin position="442"/>
        <end position="462"/>
    </location>
</feature>
<feature type="transmembrane region" description="Helical" evidence="6">
    <location>
        <begin position="288"/>
        <end position="307"/>
    </location>
</feature>
<dbReference type="GO" id="GO:0022857">
    <property type="term" value="F:transmembrane transporter activity"/>
    <property type="evidence" value="ECO:0007669"/>
    <property type="project" value="InterPro"/>
</dbReference>
<dbReference type="Proteomes" id="UP000006702">
    <property type="component" value="Unassembled WGS sequence"/>
</dbReference>
<feature type="transmembrane region" description="Helical" evidence="6">
    <location>
        <begin position="724"/>
        <end position="742"/>
    </location>
</feature>
<feature type="transmembrane region" description="Helical" evidence="6">
    <location>
        <begin position="580"/>
        <end position="598"/>
    </location>
</feature>
<dbReference type="InterPro" id="IPR011701">
    <property type="entry name" value="MFS"/>
</dbReference>
<evidence type="ECO:0000259" key="7">
    <source>
        <dbReference type="PROSITE" id="PS50850"/>
    </source>
</evidence>
<keyword evidence="5 6" id="KW-0472">Membrane</keyword>
<evidence type="ECO:0000256" key="5">
    <source>
        <dbReference type="ARBA" id="ARBA00023136"/>
    </source>
</evidence>
<dbReference type="RefSeq" id="XP_001259230.1">
    <property type="nucleotide sequence ID" value="XM_001259229.1"/>
</dbReference>
<dbReference type="KEGG" id="nfi:NFIA_072470"/>
<dbReference type="Pfam" id="PF07690">
    <property type="entry name" value="MFS_1"/>
    <property type="match status" value="1"/>
</dbReference>
<feature type="transmembrane region" description="Helical" evidence="6">
    <location>
        <begin position="641"/>
        <end position="664"/>
    </location>
</feature>
<dbReference type="VEuPathDB" id="FungiDB:NFIA_072470"/>
<feature type="transmembrane region" description="Helical" evidence="6">
    <location>
        <begin position="383"/>
        <end position="403"/>
    </location>
</feature>
<keyword evidence="9" id="KW-1185">Reference proteome</keyword>
<dbReference type="SUPFAM" id="SSF103473">
    <property type="entry name" value="MFS general substrate transporter"/>
    <property type="match status" value="1"/>
</dbReference>
<evidence type="ECO:0000313" key="9">
    <source>
        <dbReference type="Proteomes" id="UP000006702"/>
    </source>
</evidence>
<dbReference type="Gene3D" id="1.20.1720.10">
    <property type="entry name" value="Multidrug resistance protein D"/>
    <property type="match status" value="1"/>
</dbReference>
<dbReference type="InterPro" id="IPR036259">
    <property type="entry name" value="MFS_trans_sf"/>
</dbReference>
<feature type="transmembrane region" description="Helical" evidence="6">
    <location>
        <begin position="409"/>
        <end position="430"/>
    </location>
</feature>
<evidence type="ECO:0000313" key="8">
    <source>
        <dbReference type="EMBL" id="EAW17333.1"/>
    </source>
</evidence>
<dbReference type="CDD" id="cd17502">
    <property type="entry name" value="MFS_Azr1_MDR_like"/>
    <property type="match status" value="1"/>
</dbReference>